<dbReference type="Proteomes" id="UP000003455">
    <property type="component" value="Chromosome"/>
</dbReference>
<gene>
    <name evidence="2" type="ORF">HMPREF0769_12407</name>
</gene>
<evidence type="ECO:0000313" key="2">
    <source>
        <dbReference type="EMBL" id="EFH94786.1"/>
    </source>
</evidence>
<dbReference type="EMBL" id="ACJA02000004">
    <property type="protein sequence ID" value="EFH94786.1"/>
    <property type="molecule type" value="Genomic_DNA"/>
</dbReference>
<protein>
    <submittedName>
        <fullName evidence="2">Uncharacterized protein</fullName>
    </submittedName>
</protein>
<keyword evidence="1" id="KW-1133">Transmembrane helix</keyword>
<dbReference type="InterPro" id="IPR048170">
    <property type="entry name" value="SosA-like"/>
</dbReference>
<organism evidence="2">
    <name type="scientific">Staphylococcus aureus subsp. aureus MN8</name>
    <dbReference type="NCBI Taxonomy" id="548470"/>
    <lineage>
        <taxon>Bacteria</taxon>
        <taxon>Bacillati</taxon>
        <taxon>Bacillota</taxon>
        <taxon>Bacilli</taxon>
        <taxon>Bacillales</taxon>
        <taxon>Staphylococcaceae</taxon>
        <taxon>Staphylococcus</taxon>
    </lineage>
</organism>
<keyword evidence="1" id="KW-0472">Membrane</keyword>
<name>A0A0E1XG93_STAAU</name>
<dbReference type="AlphaFoldDB" id="A0A0E1XG93"/>
<dbReference type="NCBIfam" id="NF041581">
    <property type="entry name" value="SosA"/>
    <property type="match status" value="1"/>
</dbReference>
<keyword evidence="1" id="KW-0812">Transmembrane</keyword>
<reference evidence="2" key="1">
    <citation type="submission" date="2010-05" db="EMBL/GenBank/DDBJ databases">
        <authorList>
            <person name="Muzny D."/>
            <person name="Qin X."/>
            <person name="Buhay C."/>
            <person name="Dugan-Rocha S."/>
            <person name="Ding Y."/>
            <person name="Chen G."/>
            <person name="Hawes A."/>
            <person name="Holder M."/>
            <person name="Jhangiani S."/>
            <person name="Johnson A."/>
            <person name="Khan Z."/>
            <person name="Li Z."/>
            <person name="Liu W."/>
            <person name="Liu X."/>
            <person name="Perez L."/>
            <person name="Shen H."/>
            <person name="Wang Q."/>
            <person name="Watt J."/>
            <person name="Xi L."/>
            <person name="Xin Y."/>
            <person name="Zhou J."/>
            <person name="Deng J."/>
            <person name="Jiang H."/>
            <person name="Liu Y."/>
            <person name="Qu J."/>
            <person name="Song X.-Z."/>
            <person name="Zhang L."/>
            <person name="Villasana D."/>
            <person name="Johnson A."/>
            <person name="Liu J."/>
            <person name="Liyanage D."/>
            <person name="Lorensuhewa L."/>
            <person name="Robinson T."/>
            <person name="Song A."/>
            <person name="Song B.-B."/>
            <person name="Dinh H."/>
            <person name="Thornton R."/>
            <person name="Coyle M."/>
            <person name="Francisco L."/>
            <person name="Jackson L."/>
            <person name="Javaid M."/>
            <person name="Korchina V."/>
            <person name="Kovar C."/>
            <person name="Mata R."/>
            <person name="Mathew T."/>
            <person name="Ngo R."/>
            <person name="Nguyen L."/>
            <person name="Nguyen N."/>
            <person name="Okwuonu G."/>
            <person name="Ongeri F."/>
            <person name="Pham C."/>
            <person name="Simmons D."/>
            <person name="Wilczek-Boney K."/>
            <person name="Hale W."/>
            <person name="Jakkamsetti A."/>
            <person name="Pham P."/>
            <person name="Ruth R."/>
            <person name="San Lucas F."/>
            <person name="Warren J."/>
            <person name="Zhang J."/>
            <person name="Zhao Z."/>
            <person name="Zhou C."/>
            <person name="Zhu D."/>
            <person name="Lee S."/>
            <person name="Bess C."/>
            <person name="Blankenburg K."/>
            <person name="Forbes L."/>
            <person name="Fu Q."/>
            <person name="Gubbala S."/>
            <person name="Hirani K."/>
            <person name="Jayaseelan J.C."/>
            <person name="Lara F."/>
            <person name="Munidasa M."/>
            <person name="Palculict T."/>
            <person name="Patil S."/>
            <person name="Pu L.-L."/>
            <person name="Saada N."/>
            <person name="Tang L."/>
            <person name="Weissenberger G."/>
            <person name="Zhu Y."/>
            <person name="Hemphill L."/>
            <person name="Shang Y."/>
            <person name="Youmans B."/>
            <person name="Ayvaz T."/>
            <person name="Ross M."/>
            <person name="Santibanez J."/>
            <person name="Aqrawi P."/>
            <person name="Gross S."/>
            <person name="Joshi V."/>
            <person name="Fowler G."/>
            <person name="Nazareth L."/>
            <person name="Reid J."/>
            <person name="Worley K."/>
            <person name="Petrosino J."/>
            <person name="Highlander S."/>
            <person name="Gibbs R."/>
        </authorList>
    </citation>
    <scope>NUCLEOTIDE SEQUENCE [LARGE SCALE GENOMIC DNA]</scope>
    <source>
        <strain evidence="2">MN8</strain>
    </source>
</reference>
<feature type="transmembrane region" description="Helical" evidence="1">
    <location>
        <begin position="35"/>
        <end position="54"/>
    </location>
</feature>
<comment type="caution">
    <text evidence="2">The sequence shown here is derived from an EMBL/GenBank/DDBJ whole genome shotgun (WGS) entry which is preliminary data.</text>
</comment>
<accession>A0A0E1XG93</accession>
<evidence type="ECO:0000256" key="1">
    <source>
        <dbReference type="SAM" id="Phobius"/>
    </source>
</evidence>
<proteinExistence type="predicted"/>
<dbReference type="HOGENOM" id="CLU_182334_0_0_9"/>
<sequence>MFVKILTQNISSDKLLIQTNVLGVKMMFYNKYKNVSTYIIIFLVSSAAFAIFLLSANVSAHSEQVYEMTDHQIKNNTINKAYEHKDPTNNSEQRDGKVFALIN</sequence>